<proteinExistence type="predicted"/>
<dbReference type="PANTHER" id="PTHR47751:SF1">
    <property type="entry name" value="SUPERFAMILY HYDROLASE, PUTATIVE (AFU_ORTHOLOGUE AFUA_2G16580)-RELATED"/>
    <property type="match status" value="1"/>
</dbReference>
<dbReference type="Gene3D" id="1.10.10.800">
    <property type="match status" value="1"/>
</dbReference>
<evidence type="ECO:0000313" key="2">
    <source>
        <dbReference type="EMBL" id="MDI9862655.1"/>
    </source>
</evidence>
<dbReference type="InterPro" id="IPR051411">
    <property type="entry name" value="Polyketide_trans_af380"/>
</dbReference>
<accession>A0ABT6YGD4</accession>
<comment type="caution">
    <text evidence="2">The sequence shown here is derived from an EMBL/GenBank/DDBJ whole genome shotgun (WGS) entry which is preliminary data.</text>
</comment>
<dbReference type="EMBL" id="JASHIF010000037">
    <property type="protein sequence ID" value="MDI9862655.1"/>
    <property type="molecule type" value="Genomic_DNA"/>
</dbReference>
<dbReference type="InterPro" id="IPR029058">
    <property type="entry name" value="AB_hydrolase_fold"/>
</dbReference>
<dbReference type="Pfam" id="PF01738">
    <property type="entry name" value="DLH"/>
    <property type="match status" value="1"/>
</dbReference>
<dbReference type="Gene3D" id="3.40.50.1820">
    <property type="entry name" value="alpha/beta hydrolase"/>
    <property type="match status" value="1"/>
</dbReference>
<dbReference type="Proteomes" id="UP001236507">
    <property type="component" value="Unassembled WGS sequence"/>
</dbReference>
<dbReference type="SUPFAM" id="SSF53474">
    <property type="entry name" value="alpha/beta-Hydrolases"/>
    <property type="match status" value="1"/>
</dbReference>
<sequence>MRKVKFKNRNWDTVANLHLPDNFDETQNYPAIVCVHPGSSVKEQTAGLYAKKLAQNGFIALAFDASFQGESGGEPRYLEEPTARVEDIRCAVDYLTTLDFVDKNRIGLLGICAGGGYAANAAMTEKRIKAVGTVVGTNASRAFREANFLETLEAVSAQRTAEANGTEPMITQWTPNSVKEAKQTGIDEFDMLEAIDYYRTSRGKYPTSNNKLLFTSMSNLIMFDAFHLAEFLLTQPLLVIVGDKVGAFGSYRDGFDLYSKAASKNKKIHIVKGASHYDLYDQPKATAEALNELILFFNENLLSK</sequence>
<dbReference type="InterPro" id="IPR002925">
    <property type="entry name" value="Dienelactn_hydro"/>
</dbReference>
<dbReference type="PANTHER" id="PTHR47751">
    <property type="entry name" value="SUPERFAMILY HYDROLASE, PUTATIVE (AFU_ORTHOLOGUE AFUA_2G16580)-RELATED"/>
    <property type="match status" value="1"/>
</dbReference>
<protein>
    <submittedName>
        <fullName evidence="2">Alpha/beta hydrolase</fullName>
    </submittedName>
</protein>
<keyword evidence="3" id="KW-1185">Reference proteome</keyword>
<keyword evidence="2" id="KW-0378">Hydrolase</keyword>
<dbReference type="RefSeq" id="WP_283346880.1">
    <property type="nucleotide sequence ID" value="NZ_JASHIF010000037.1"/>
</dbReference>
<gene>
    <name evidence="2" type="ORF">QM524_25750</name>
</gene>
<evidence type="ECO:0000313" key="3">
    <source>
        <dbReference type="Proteomes" id="UP001236507"/>
    </source>
</evidence>
<evidence type="ECO:0000259" key="1">
    <source>
        <dbReference type="Pfam" id="PF01738"/>
    </source>
</evidence>
<feature type="domain" description="Dienelactone hydrolase" evidence="1">
    <location>
        <begin position="27"/>
        <end position="141"/>
    </location>
</feature>
<dbReference type="GO" id="GO:0016787">
    <property type="term" value="F:hydrolase activity"/>
    <property type="evidence" value="ECO:0007669"/>
    <property type="project" value="UniProtKB-KW"/>
</dbReference>
<reference evidence="2 3" key="1">
    <citation type="submission" date="2023-05" db="EMBL/GenBank/DDBJ databases">
        <title>Novel species of genus Flectobacillus isolated from stream in China.</title>
        <authorList>
            <person name="Lu H."/>
        </authorList>
    </citation>
    <scope>NUCLEOTIDE SEQUENCE [LARGE SCALE GENOMIC DNA]</scope>
    <source>
        <strain evidence="2 3">KCTC 42575</strain>
    </source>
</reference>
<name>A0ABT6YGD4_9BACT</name>
<organism evidence="2 3">
    <name type="scientific">Flectobacillus roseus</name>
    <dbReference type="NCBI Taxonomy" id="502259"/>
    <lineage>
        <taxon>Bacteria</taxon>
        <taxon>Pseudomonadati</taxon>
        <taxon>Bacteroidota</taxon>
        <taxon>Cytophagia</taxon>
        <taxon>Cytophagales</taxon>
        <taxon>Flectobacillaceae</taxon>
        <taxon>Flectobacillus</taxon>
    </lineage>
</organism>